<comment type="caution">
    <text evidence="1">The sequence shown here is derived from an EMBL/GenBank/DDBJ whole genome shotgun (WGS) entry which is preliminary data.</text>
</comment>
<evidence type="ECO:0000313" key="1">
    <source>
        <dbReference type="EMBL" id="EHL97037.1"/>
    </source>
</evidence>
<reference evidence="1 2" key="1">
    <citation type="submission" date="2011-09" db="EMBL/GenBank/DDBJ databases">
        <authorList>
            <person name="Weinstock G."/>
            <person name="Sodergren E."/>
            <person name="Clifton S."/>
            <person name="Fulton L."/>
            <person name="Fulton B."/>
            <person name="Courtney L."/>
            <person name="Fronick C."/>
            <person name="Harrison M."/>
            <person name="Strong C."/>
            <person name="Farmer C."/>
            <person name="Delahaunty K."/>
            <person name="Markovic C."/>
            <person name="Hall O."/>
            <person name="Minx P."/>
            <person name="Tomlinson C."/>
            <person name="Mitreva M."/>
            <person name="Hou S."/>
            <person name="Chen J."/>
            <person name="Wollam A."/>
            <person name="Pepin K.H."/>
            <person name="Johnson M."/>
            <person name="Bhonagiri V."/>
            <person name="Zhang X."/>
            <person name="Suruliraj S."/>
            <person name="Warren W."/>
            <person name="Chinwalla A."/>
            <person name="Mardis E.R."/>
            <person name="Wilson R.K."/>
        </authorList>
    </citation>
    <scope>NUCLEOTIDE SEQUENCE [LARGE SCALE GENOMIC DNA]</scope>
    <source>
        <strain evidence="1 2">F0439</strain>
    </source>
</reference>
<evidence type="ECO:0000313" key="2">
    <source>
        <dbReference type="Proteomes" id="UP000004625"/>
    </source>
</evidence>
<dbReference type="AlphaFoldDB" id="G9ZQT5"/>
<accession>G9ZQT5</accession>
<dbReference type="EMBL" id="AGEY01000152">
    <property type="protein sequence ID" value="EHL97037.1"/>
    <property type="molecule type" value="Genomic_DNA"/>
</dbReference>
<proteinExistence type="predicted"/>
<dbReference type="STRING" id="797515.HMPREF9103_02093"/>
<keyword evidence="2" id="KW-1185">Reference proteome</keyword>
<dbReference type="Proteomes" id="UP000004625">
    <property type="component" value="Unassembled WGS sequence"/>
</dbReference>
<dbReference type="HOGENOM" id="CLU_3311839_0_0_9"/>
<protein>
    <submittedName>
        <fullName evidence="1">Uncharacterized protein</fullName>
    </submittedName>
</protein>
<gene>
    <name evidence="1" type="ORF">HMPREF9103_02093</name>
</gene>
<name>G9ZQT5_9LACO</name>
<organism evidence="1 2">
    <name type="scientific">Lentilactobacillus parafarraginis F0439</name>
    <dbReference type="NCBI Taxonomy" id="797515"/>
    <lineage>
        <taxon>Bacteria</taxon>
        <taxon>Bacillati</taxon>
        <taxon>Bacillota</taxon>
        <taxon>Bacilli</taxon>
        <taxon>Lactobacillales</taxon>
        <taxon>Lactobacillaceae</taxon>
        <taxon>Lentilactobacillus</taxon>
    </lineage>
</organism>
<sequence>MSTLFCNRFHFYFYSRILSGIIVDNKRIYSNKIFCKTVL</sequence>